<geneLocation type="mitochondrion" evidence="1"/>
<name>A0A866U9E7_9PEZI</name>
<evidence type="ECO:0000313" key="1">
    <source>
        <dbReference type="EMBL" id="QOE55873.1"/>
    </source>
</evidence>
<keyword evidence="1" id="KW-0689">Ribosomal protein</keyword>
<organism evidence="1">
    <name type="scientific">Scopulariopsis brevicaulis</name>
    <name type="common">arsenic fungus</name>
    <dbReference type="NCBI Taxonomy" id="561152"/>
    <lineage>
        <taxon>Eukaryota</taxon>
        <taxon>Fungi</taxon>
        <taxon>Dikarya</taxon>
        <taxon>Ascomycota</taxon>
        <taxon>Pezizomycotina</taxon>
        <taxon>Sordariomycetes</taxon>
        <taxon>Hypocreomycetidae</taxon>
        <taxon>Microascales</taxon>
        <taxon>Microascaceae</taxon>
        <taxon>Scopulariopsis</taxon>
    </lineage>
</organism>
<dbReference type="AlphaFoldDB" id="A0A866U9E7"/>
<protein>
    <submittedName>
        <fullName evidence="1">Ribosomal protein S3</fullName>
    </submittedName>
</protein>
<gene>
    <name evidence="1" type="primary">rps3</name>
</gene>
<dbReference type="GeneID" id="60236317"/>
<dbReference type="RefSeq" id="YP_009945352.1">
    <property type="nucleotide sequence ID" value="NC_051494.1"/>
</dbReference>
<sequence length="493" mass="59388">MTPNIYIKYNFTKKNKIRFIFNKMNNKLKIFNNNINNKYKLIPFNLKLSDYREKYEAPVAKEWKNTVYFYDKNNLKNIPLNDLNLNKMIKSYFNLHLKNKFLNIKHMSLKRRHSLLRRVYVSNTEIKHTNNKVIITLYVLNTQKKVLYKRYLKSKRFFESFRSKILNIQRNFFENRIKFLKDQLIEKFLDNKFILRSSKVLEFKFELLNKIMNYSNLSFNRYIQKYVLNKFKFVRKISIIRRHVYGYKINKFKFEEIYFLSKLNNLLVKILNKKIEYNIINLKSLVYNTDIFTKALALKLKKRRFSVMRGINSIINRAKFPKVNTVKERADLRNLKDRNLVHNVYKDGHLLSNLSSDKDFFMFLRNMYNVQNKYLRSQTLKLTSLNSNNPSYTLIGINNMRKTIQKSTFDEIQHKNMGGIRLEVRGRLTRRYRADRAVYKLKWKGGLKNIESSFNRLSSGLYRGHFKPNVTYSIANSKRRVGAFAVKGWISSK</sequence>
<dbReference type="EMBL" id="MK672942">
    <property type="protein sequence ID" value="QOE55873.1"/>
    <property type="molecule type" value="Genomic_DNA"/>
</dbReference>
<dbReference type="GO" id="GO:0005840">
    <property type="term" value="C:ribosome"/>
    <property type="evidence" value="ECO:0007669"/>
    <property type="project" value="UniProtKB-KW"/>
</dbReference>
<keyword evidence="1" id="KW-0496">Mitochondrion</keyword>
<reference evidence="1" key="1">
    <citation type="submission" date="2019-03" db="EMBL/GenBank/DDBJ databases">
        <title>Complete mitochondrial genome sequence of a human pathogenic fungus, Scopulariopsis brevicaulis.</title>
        <authorList>
            <person name="Park J."/>
            <person name="Kwon W."/>
            <person name="Zhu B."/>
            <person name="Mageswari A."/>
            <person name="Heo I.-B."/>
            <person name="Han K.-H."/>
            <person name="Hong S.-B."/>
        </authorList>
    </citation>
    <scope>NUCLEOTIDE SEQUENCE</scope>
</reference>
<accession>A0A866U9E7</accession>
<keyword evidence="1" id="KW-0687">Ribonucleoprotein</keyword>
<proteinExistence type="predicted"/>